<accession>A0A7S2CIZ5</accession>
<evidence type="ECO:0000313" key="2">
    <source>
        <dbReference type="EMBL" id="CAD9426858.1"/>
    </source>
</evidence>
<proteinExistence type="predicted"/>
<reference evidence="2" key="1">
    <citation type="submission" date="2021-01" db="EMBL/GenBank/DDBJ databases">
        <authorList>
            <person name="Corre E."/>
            <person name="Pelletier E."/>
            <person name="Niang G."/>
            <person name="Scheremetjew M."/>
            <person name="Finn R."/>
            <person name="Kale V."/>
            <person name="Holt S."/>
            <person name="Cochrane G."/>
            <person name="Meng A."/>
            <person name="Brown T."/>
            <person name="Cohen L."/>
        </authorList>
    </citation>
    <scope>NUCLEOTIDE SEQUENCE</scope>
    <source>
        <strain evidence="2">CCMP2222</strain>
    </source>
</reference>
<gene>
    <name evidence="2" type="ORF">AAND1436_LOCUS18386</name>
</gene>
<evidence type="ECO:0000256" key="1">
    <source>
        <dbReference type="SAM" id="SignalP"/>
    </source>
</evidence>
<sequence length="243" mass="26671">MALPCLALLTCLAVRVASALPPHEEPAACDPDGAAGASCVVVGSAMLQKTEPLMAVPHGEVEAKAVLAQMQGSERLALEVSQEQELEAELAVDTWSSVHELDDVVGHVAKKLRLPRGRVYATYCKDLQFAAPLDRLQKWRRMKIAELKAVLAEPSLAQAQSEEEHQLSVDQGHELEVDWASGVYWSLIHALDRLLEKTAKLRGVARAVIYGTYCKDFPWRASMAKQVDWLKQKIAELKAVAQA</sequence>
<dbReference type="AlphaFoldDB" id="A0A7S2CIZ5"/>
<feature type="signal peptide" evidence="1">
    <location>
        <begin position="1"/>
        <end position="19"/>
    </location>
</feature>
<organism evidence="2">
    <name type="scientific">Alexandrium andersonii</name>
    <dbReference type="NCBI Taxonomy" id="327968"/>
    <lineage>
        <taxon>Eukaryota</taxon>
        <taxon>Sar</taxon>
        <taxon>Alveolata</taxon>
        <taxon>Dinophyceae</taxon>
        <taxon>Gonyaulacales</taxon>
        <taxon>Pyrocystaceae</taxon>
        <taxon>Alexandrium</taxon>
    </lineage>
</organism>
<dbReference type="EMBL" id="HBGQ01037343">
    <property type="protein sequence ID" value="CAD9426858.1"/>
    <property type="molecule type" value="Transcribed_RNA"/>
</dbReference>
<protein>
    <submittedName>
        <fullName evidence="2">Uncharacterized protein</fullName>
    </submittedName>
</protein>
<name>A0A7S2CIZ5_9DINO</name>
<keyword evidence="1" id="KW-0732">Signal</keyword>
<feature type="chain" id="PRO_5031152046" evidence="1">
    <location>
        <begin position="20"/>
        <end position="243"/>
    </location>
</feature>